<dbReference type="InterPro" id="IPR029058">
    <property type="entry name" value="AB_hydrolase_fold"/>
</dbReference>
<evidence type="ECO:0000259" key="2">
    <source>
        <dbReference type="Pfam" id="PF01764"/>
    </source>
</evidence>
<dbReference type="AlphaFoldDB" id="A0A9Q0CR67"/>
<organism evidence="3 4">
    <name type="scientific">Rhynchospora breviuscula</name>
    <dbReference type="NCBI Taxonomy" id="2022672"/>
    <lineage>
        <taxon>Eukaryota</taxon>
        <taxon>Viridiplantae</taxon>
        <taxon>Streptophyta</taxon>
        <taxon>Embryophyta</taxon>
        <taxon>Tracheophyta</taxon>
        <taxon>Spermatophyta</taxon>
        <taxon>Magnoliopsida</taxon>
        <taxon>Liliopsida</taxon>
        <taxon>Poales</taxon>
        <taxon>Cyperaceae</taxon>
        <taxon>Cyperoideae</taxon>
        <taxon>Rhynchosporeae</taxon>
        <taxon>Rhynchospora</taxon>
    </lineage>
</organism>
<keyword evidence="4" id="KW-1185">Reference proteome</keyword>
<accession>A0A9Q0CR67</accession>
<dbReference type="OrthoDB" id="426718at2759"/>
<dbReference type="Gene3D" id="3.40.50.1820">
    <property type="entry name" value="alpha/beta hydrolase"/>
    <property type="match status" value="1"/>
</dbReference>
<name>A0A9Q0CR67_9POAL</name>
<feature type="region of interest" description="Disordered" evidence="1">
    <location>
        <begin position="1"/>
        <end position="95"/>
    </location>
</feature>
<sequence length="587" mass="66427">MARKNRRKSATTSHLHEESSNPKQAPSGTDEMAREGESDCQEEKKQEQDQKKKGESSCYEKEPEAPSAEDNSSEVDDYADDEDGPGAGQCGAYSMKKLPGEVPEAGVRERDQVEGCLLLQADTVSLVGLTKFLVFGSSAGAVVKMGARSLGEQGSDVSDIGPKHRLVIFLSILFRWIICFFKKPMELFGLLLVSFLNRGNLSCFVGNLLTGRIAVPERDSEKYLSVVGYLDRRIELHKFYTESNREEIRKPGELPLQMEGEVMMDLCIMASKIVYENANVVQSIVNQNWKMHFVEFYDFWNEYRKESSTQAFIMCDKRKDADLILLSFRGAKTFDAYDLCIGLDYSWCHVPGMGKVHVGFLEALGVGTRDEISSILSSLRGPNPNSVKDKKVAYYTLRNKLRDLLAVHPKATFVVTGHGVGGALAALFPALLLFNEEEDLINRWSAVCTFGQPRIGDEQLRMFMQPHVHKYFRVVYGDDIMPKLPYDEGVFLYKHFCVCLYYNSFFFEKIVKEEPCWSSFALWDLVSRLLNPTWELIRGLLMGRMCGGEYQETLLMIMCRILGLIEPSVSAHMPTNYINCARIAWRA</sequence>
<gene>
    <name evidence="3" type="ORF">LUZ63_007078</name>
</gene>
<evidence type="ECO:0000313" key="3">
    <source>
        <dbReference type="EMBL" id="KAJ1698566.1"/>
    </source>
</evidence>
<dbReference type="InterPro" id="IPR002921">
    <property type="entry name" value="Fungal_lipase-type"/>
</dbReference>
<feature type="compositionally biased region" description="Acidic residues" evidence="1">
    <location>
        <begin position="71"/>
        <end position="84"/>
    </location>
</feature>
<protein>
    <recommendedName>
        <fullName evidence="2">Fungal lipase-type domain-containing protein</fullName>
    </recommendedName>
</protein>
<dbReference type="PANTHER" id="PTHR46086:SF3">
    <property type="entry name" value="TRIACYLGLYCEROL LIPASE OBL1"/>
    <property type="match status" value="1"/>
</dbReference>
<comment type="caution">
    <text evidence="3">The sequence shown here is derived from an EMBL/GenBank/DDBJ whole genome shotgun (WGS) entry which is preliminary data.</text>
</comment>
<dbReference type="SUPFAM" id="SSF53474">
    <property type="entry name" value="alpha/beta-Hydrolases"/>
    <property type="match status" value="1"/>
</dbReference>
<dbReference type="Pfam" id="PF01764">
    <property type="entry name" value="Lipase_3"/>
    <property type="match status" value="1"/>
</dbReference>
<dbReference type="InterPro" id="IPR044819">
    <property type="entry name" value="OBL-like"/>
</dbReference>
<dbReference type="GO" id="GO:0006629">
    <property type="term" value="P:lipid metabolic process"/>
    <property type="evidence" value="ECO:0007669"/>
    <property type="project" value="InterPro"/>
</dbReference>
<dbReference type="EMBL" id="JAMQYH010000002">
    <property type="protein sequence ID" value="KAJ1698566.1"/>
    <property type="molecule type" value="Genomic_DNA"/>
</dbReference>
<reference evidence="3" key="1">
    <citation type="journal article" date="2022" name="Cell">
        <title>Repeat-based holocentromeres influence genome architecture and karyotype evolution.</title>
        <authorList>
            <person name="Hofstatter P.G."/>
            <person name="Thangavel G."/>
            <person name="Lux T."/>
            <person name="Neumann P."/>
            <person name="Vondrak T."/>
            <person name="Novak P."/>
            <person name="Zhang M."/>
            <person name="Costa L."/>
            <person name="Castellani M."/>
            <person name="Scott A."/>
            <person name="Toegelov H."/>
            <person name="Fuchs J."/>
            <person name="Mata-Sucre Y."/>
            <person name="Dias Y."/>
            <person name="Vanzela A.L.L."/>
            <person name="Huettel B."/>
            <person name="Almeida C.C.S."/>
            <person name="Simkova H."/>
            <person name="Souza G."/>
            <person name="Pedrosa-Harand A."/>
            <person name="Macas J."/>
            <person name="Mayer K.F.X."/>
            <person name="Houben A."/>
            <person name="Marques A."/>
        </authorList>
    </citation>
    <scope>NUCLEOTIDE SEQUENCE</scope>
    <source>
        <strain evidence="3">RhyBre1mFocal</strain>
    </source>
</reference>
<dbReference type="CDD" id="cd00519">
    <property type="entry name" value="Lipase_3"/>
    <property type="match status" value="1"/>
</dbReference>
<evidence type="ECO:0000313" key="4">
    <source>
        <dbReference type="Proteomes" id="UP001151287"/>
    </source>
</evidence>
<feature type="compositionally biased region" description="Basic and acidic residues" evidence="1">
    <location>
        <begin position="31"/>
        <end position="64"/>
    </location>
</feature>
<evidence type="ECO:0000256" key="1">
    <source>
        <dbReference type="SAM" id="MobiDB-lite"/>
    </source>
</evidence>
<dbReference type="GO" id="GO:0004806">
    <property type="term" value="F:triacylglycerol lipase activity"/>
    <property type="evidence" value="ECO:0007669"/>
    <property type="project" value="InterPro"/>
</dbReference>
<dbReference type="PANTHER" id="PTHR46086">
    <property type="entry name" value="ALPHA/BETA-HYDROLASES SUPERFAMILY PROTEIN"/>
    <property type="match status" value="1"/>
</dbReference>
<feature type="domain" description="Fungal lipase-type" evidence="2">
    <location>
        <begin position="326"/>
        <end position="487"/>
    </location>
</feature>
<dbReference type="Proteomes" id="UP001151287">
    <property type="component" value="Unassembled WGS sequence"/>
</dbReference>
<proteinExistence type="predicted"/>